<evidence type="ECO:0000313" key="2">
    <source>
        <dbReference type="EMBL" id="ACL15533.1"/>
    </source>
</evidence>
<dbReference type="PANTHER" id="PTHR43312">
    <property type="entry name" value="D-THREO-ALDOSE 1-DEHYDROGENASE"/>
    <property type="match status" value="1"/>
</dbReference>
<dbReference type="AlphaFoldDB" id="B8GII2"/>
<dbReference type="GeneID" id="7270910"/>
<proteinExistence type="predicted"/>
<protein>
    <submittedName>
        <fullName evidence="2">Aldo/keto reductase</fullName>
    </submittedName>
</protein>
<dbReference type="SUPFAM" id="SSF51430">
    <property type="entry name" value="NAD(P)-linked oxidoreductase"/>
    <property type="match status" value="1"/>
</dbReference>
<dbReference type="InterPro" id="IPR036812">
    <property type="entry name" value="NAD(P)_OxRdtase_dom_sf"/>
</dbReference>
<dbReference type="PANTHER" id="PTHR43312:SF1">
    <property type="entry name" value="NADP-DEPENDENT OXIDOREDUCTASE DOMAIN-CONTAINING PROTEIN"/>
    <property type="match status" value="1"/>
</dbReference>
<dbReference type="InterPro" id="IPR023210">
    <property type="entry name" value="NADP_OxRdtase_dom"/>
</dbReference>
<feature type="domain" description="NADP-dependent oxidoreductase" evidence="1">
    <location>
        <begin position="34"/>
        <end position="208"/>
    </location>
</feature>
<dbReference type="Gene3D" id="3.20.20.100">
    <property type="entry name" value="NADP-dependent oxidoreductase domain"/>
    <property type="match status" value="1"/>
</dbReference>
<dbReference type="KEGG" id="mpl:Mpal_0140"/>
<organism evidence="2 3">
    <name type="scientific">Methanosphaerula palustris (strain ATCC BAA-1556 / DSM 19958 / E1-9c)</name>
    <dbReference type="NCBI Taxonomy" id="521011"/>
    <lineage>
        <taxon>Archaea</taxon>
        <taxon>Methanobacteriati</taxon>
        <taxon>Methanobacteriota</taxon>
        <taxon>Stenosarchaea group</taxon>
        <taxon>Methanomicrobia</taxon>
        <taxon>Methanomicrobiales</taxon>
        <taxon>Methanoregulaceae</taxon>
        <taxon>Methanosphaerula</taxon>
    </lineage>
</organism>
<gene>
    <name evidence="2" type="ordered locus">Mpal_0140</name>
</gene>
<dbReference type="RefSeq" id="WP_012616852.1">
    <property type="nucleotide sequence ID" value="NC_011832.1"/>
</dbReference>
<sequence>MPKKNPTPDLPFPGKLRVGLGGEGVLRSTGRHAAARTVIEAAYREGIRYFDSAVAYAGSQEYYGEFWRDHQQQRNQSFLTSKSAARTYSGAMTDLERSLTALNTDHLDLWQVHDIRTDHDLLEMEKPGGALRAFMEAKETGVTRYIGATGHADPGILAHAVEYWPIDTVLMPVNPNEVGPGGFLETIMEPARNHGIRVIGMKTLGAGHYLFPEAGITADVLIRFALAQQVDQVIVGCGTEEEVLALVTAGRAGPLEIEEADRLAAVFLPHAAAFAYYRSRV</sequence>
<dbReference type="eggNOG" id="arCOG06306">
    <property type="taxonomic scope" value="Archaea"/>
</dbReference>
<dbReference type="HOGENOM" id="CLU_023205_3_0_2"/>
<name>B8GII2_METPE</name>
<dbReference type="CDD" id="cd19100">
    <property type="entry name" value="AKR_unchar"/>
    <property type="match status" value="1"/>
</dbReference>
<evidence type="ECO:0000313" key="3">
    <source>
        <dbReference type="Proteomes" id="UP000002457"/>
    </source>
</evidence>
<dbReference type="Pfam" id="PF00248">
    <property type="entry name" value="Aldo_ket_red"/>
    <property type="match status" value="1"/>
</dbReference>
<dbReference type="STRING" id="521011.Mpal_0140"/>
<dbReference type="EMBL" id="CP001338">
    <property type="protein sequence ID" value="ACL15533.1"/>
    <property type="molecule type" value="Genomic_DNA"/>
</dbReference>
<keyword evidence="3" id="KW-1185">Reference proteome</keyword>
<dbReference type="Proteomes" id="UP000002457">
    <property type="component" value="Chromosome"/>
</dbReference>
<evidence type="ECO:0000259" key="1">
    <source>
        <dbReference type="Pfam" id="PF00248"/>
    </source>
</evidence>
<reference evidence="2 3" key="1">
    <citation type="journal article" date="2015" name="Genome Announc.">
        <title>Complete Genome Sequence of Methanosphaerula palustris E1-9CT, a Hydrogenotrophic Methanogen Isolated from a Minerotrophic Fen Peatland.</title>
        <authorList>
            <person name="Cadillo-Quiroz H."/>
            <person name="Browne P."/>
            <person name="Kyrpides N."/>
            <person name="Woyke T."/>
            <person name="Goodwin L."/>
            <person name="Detter C."/>
            <person name="Yavitt J.B."/>
            <person name="Zinder S.H."/>
        </authorList>
    </citation>
    <scope>NUCLEOTIDE SEQUENCE [LARGE SCALE GENOMIC DNA]</scope>
    <source>
        <strain evidence="3">ATCC BAA-1556 / DSM 19958 / E1-9c</strain>
    </source>
</reference>
<dbReference type="OrthoDB" id="7236at2157"/>
<accession>B8GII2</accession>
<dbReference type="InterPro" id="IPR053135">
    <property type="entry name" value="AKR2_Oxidoreductase"/>
</dbReference>